<evidence type="ECO:0000256" key="1">
    <source>
        <dbReference type="ARBA" id="ARBA00023002"/>
    </source>
</evidence>
<evidence type="ECO:0000259" key="2">
    <source>
        <dbReference type="Pfam" id="PF01232"/>
    </source>
</evidence>
<sequence length="150" mass="16718">MTQLTGTLFSQLKQPEYLRSQLKSRIVHLGFGAFHRAHQALFTNEMLEKTQSDWGICEINLFGGEALIEQLRIQDHLYTVAEKGAEKTNVKLIGAVNESLHPELDGKEAVINKMVEEQVAIVSMTITEKAIAPTLQLAALIRTMLLSNTT</sequence>
<proteinExistence type="predicted"/>
<dbReference type="EMBL" id="BBSC01000003">
    <property type="protein sequence ID" value="GAM74563.1"/>
    <property type="molecule type" value="Genomic_DNA"/>
</dbReference>
<dbReference type="InterPro" id="IPR050988">
    <property type="entry name" value="Mannitol_DH/Oxidoreductase"/>
</dbReference>
<feature type="domain" description="Mannitol dehydrogenase N-terminal" evidence="2">
    <location>
        <begin position="25"/>
        <end position="141"/>
    </location>
</feature>
<protein>
    <submittedName>
        <fullName evidence="3">D-mannonate oxidoreductase</fullName>
        <ecNumber evidence="3">1.1.1.57</ecNumber>
    </submittedName>
</protein>
<dbReference type="AlphaFoldDB" id="A0A0B8QH66"/>
<dbReference type="Pfam" id="PF01232">
    <property type="entry name" value="Mannitol_dh"/>
    <property type="match status" value="1"/>
</dbReference>
<dbReference type="Gene3D" id="3.40.50.720">
    <property type="entry name" value="NAD(P)-binding Rossmann-like Domain"/>
    <property type="match status" value="1"/>
</dbReference>
<dbReference type="InterPro" id="IPR036291">
    <property type="entry name" value="NAD(P)-bd_dom_sf"/>
</dbReference>
<dbReference type="InterPro" id="IPR013131">
    <property type="entry name" value="Mannitol_DH_N"/>
</dbReference>
<dbReference type="PANTHER" id="PTHR43362:SF1">
    <property type="entry name" value="MANNITOL DEHYDROGENASE 2-RELATED"/>
    <property type="match status" value="1"/>
</dbReference>
<keyword evidence="1 3" id="KW-0560">Oxidoreductase</keyword>
<reference evidence="3 4" key="2">
    <citation type="submission" date="2015-01" db="EMBL/GenBank/DDBJ databases">
        <authorList>
            <consortium name="NBRP consortium"/>
            <person name="Sawabe T."/>
            <person name="Meirelles P."/>
            <person name="Feng G."/>
            <person name="Sayaka M."/>
            <person name="Hattori M."/>
            <person name="Ohkuma M."/>
        </authorList>
    </citation>
    <scope>NUCLEOTIDE SEQUENCE [LARGE SCALE GENOMIC DNA]</scope>
    <source>
        <strain evidence="4">JCM 19241</strain>
    </source>
</reference>
<comment type="caution">
    <text evidence="3">The sequence shown here is derived from an EMBL/GenBank/DDBJ whole genome shotgun (WGS) entry which is preliminary data.</text>
</comment>
<dbReference type="SUPFAM" id="SSF51735">
    <property type="entry name" value="NAD(P)-binding Rossmann-fold domains"/>
    <property type="match status" value="1"/>
</dbReference>
<dbReference type="EC" id="1.1.1.57" evidence="3"/>
<dbReference type="PANTHER" id="PTHR43362">
    <property type="entry name" value="MANNITOL DEHYDROGENASE DSF1-RELATED"/>
    <property type="match status" value="1"/>
</dbReference>
<evidence type="ECO:0000313" key="4">
    <source>
        <dbReference type="Proteomes" id="UP000031666"/>
    </source>
</evidence>
<dbReference type="STRING" id="1481914.JCM19241_906"/>
<name>A0A0B8QH66_9VIBR</name>
<organism evidence="3 4">
    <name type="scientific">Vibrio ishigakensis</name>
    <dbReference type="NCBI Taxonomy" id="1481914"/>
    <lineage>
        <taxon>Bacteria</taxon>
        <taxon>Pseudomonadati</taxon>
        <taxon>Pseudomonadota</taxon>
        <taxon>Gammaproteobacteria</taxon>
        <taxon>Vibrionales</taxon>
        <taxon>Vibrionaceae</taxon>
        <taxon>Vibrio</taxon>
    </lineage>
</organism>
<accession>A0A0B8QH66</accession>
<gene>
    <name evidence="3" type="ORF">JCM19241_906</name>
</gene>
<dbReference type="GO" id="GO:0008866">
    <property type="term" value="F:fructuronate reductase activity"/>
    <property type="evidence" value="ECO:0007669"/>
    <property type="project" value="UniProtKB-EC"/>
</dbReference>
<reference evidence="3 4" key="1">
    <citation type="submission" date="2015-01" db="EMBL/GenBank/DDBJ databases">
        <title>Vibrio sp. C94 JCM 19241 whole genome shotgun sequence.</title>
        <authorList>
            <person name="Sawabe T."/>
            <person name="Meirelles P."/>
            <person name="Feng G."/>
            <person name="Sayaka M."/>
            <person name="Hattori M."/>
            <person name="Ohkuma M."/>
        </authorList>
    </citation>
    <scope>NUCLEOTIDE SEQUENCE [LARGE SCALE GENOMIC DNA]</scope>
    <source>
        <strain evidence="4">JCM 19241</strain>
    </source>
</reference>
<dbReference type="Proteomes" id="UP000031666">
    <property type="component" value="Unassembled WGS sequence"/>
</dbReference>
<evidence type="ECO:0000313" key="3">
    <source>
        <dbReference type="EMBL" id="GAM74563.1"/>
    </source>
</evidence>